<keyword evidence="1" id="KW-0812">Transmembrane</keyword>
<gene>
    <name evidence="2" type="ORF">CS006_10605</name>
</gene>
<reference evidence="2 3" key="1">
    <citation type="submission" date="2017-10" db="EMBL/GenBank/DDBJ databases">
        <title>Draft genome sequences of strains TRE 1, TRE 9, TRE H and TRI 7, isolated from tamarins, belonging to four potential novel Bifidobacterium species.</title>
        <authorList>
            <person name="Mattarelli P."/>
            <person name="Modesto M."/>
            <person name="Puglisi E."/>
            <person name="Morelli L."/>
            <person name="Spezio C."/>
            <person name="Bonetti A."/>
            <person name="Sandri C."/>
        </authorList>
    </citation>
    <scope>NUCLEOTIDE SEQUENCE [LARGE SCALE GENOMIC DNA]</scope>
    <source>
        <strain evidence="3">TRE1</strain>
    </source>
</reference>
<keyword evidence="3" id="KW-1185">Reference proteome</keyword>
<dbReference type="EMBL" id="PEBI01000008">
    <property type="protein sequence ID" value="PJM72326.1"/>
    <property type="molecule type" value="Genomic_DNA"/>
</dbReference>
<keyword evidence="1" id="KW-1133">Transmembrane helix</keyword>
<dbReference type="Proteomes" id="UP000229095">
    <property type="component" value="Unassembled WGS sequence"/>
</dbReference>
<keyword evidence="1" id="KW-0472">Membrane</keyword>
<dbReference type="AlphaFoldDB" id="A0A2M9H6A5"/>
<dbReference type="OrthoDB" id="3243383at2"/>
<protein>
    <submittedName>
        <fullName evidence="2">Uncharacterized protein</fullName>
    </submittedName>
</protein>
<evidence type="ECO:0000256" key="1">
    <source>
        <dbReference type="SAM" id="Phobius"/>
    </source>
</evidence>
<comment type="caution">
    <text evidence="2">The sequence shown here is derived from an EMBL/GenBank/DDBJ whole genome shotgun (WGS) entry which is preliminary data.</text>
</comment>
<organism evidence="2 3">
    <name type="scientific">Bifidobacterium primatium</name>
    <dbReference type="NCBI Taxonomy" id="2045438"/>
    <lineage>
        <taxon>Bacteria</taxon>
        <taxon>Bacillati</taxon>
        <taxon>Actinomycetota</taxon>
        <taxon>Actinomycetes</taxon>
        <taxon>Bifidobacteriales</taxon>
        <taxon>Bifidobacteriaceae</taxon>
        <taxon>Bifidobacterium</taxon>
    </lineage>
</organism>
<accession>A0A2M9H6A5</accession>
<proteinExistence type="predicted"/>
<name>A0A2M9H6A5_9BIFI</name>
<evidence type="ECO:0000313" key="3">
    <source>
        <dbReference type="Proteomes" id="UP000229095"/>
    </source>
</evidence>
<sequence length="265" mass="29224">MIIMIGIIIVIVAASIIAVWAVIHNSGEPVVPVDDQLIQEHGKVKSSSSTQDLSTGETITTLTFQDGTIIVTRTTADGTSNTTTSRGTLDPDAIRRLAQSVRAEYLSRLGRHSYGSDAHEDTRRPTFDGTYRDALDQAAHSHNVYVPNDLPKFQFGVNRAIDDYMRVGRSYGTLSAYTYQYSERLESSFGNNHPKSFVFDLYCFGTMTPQWNADITSIRDAIHNIGEHSVDERDGNGHHIVFVGDDVSDTSIALLYQAFAACAQE</sequence>
<feature type="transmembrane region" description="Helical" evidence="1">
    <location>
        <begin position="5"/>
        <end position="23"/>
    </location>
</feature>
<evidence type="ECO:0000313" key="2">
    <source>
        <dbReference type="EMBL" id="PJM72326.1"/>
    </source>
</evidence>